<dbReference type="Gene3D" id="3.30.565.10">
    <property type="entry name" value="Histidine kinase-like ATPase, C-terminal domain"/>
    <property type="match status" value="1"/>
</dbReference>
<dbReference type="Proteomes" id="UP000247591">
    <property type="component" value="Unassembled WGS sequence"/>
</dbReference>
<dbReference type="GO" id="GO:0016301">
    <property type="term" value="F:kinase activity"/>
    <property type="evidence" value="ECO:0007669"/>
    <property type="project" value="UniProtKB-KW"/>
</dbReference>
<evidence type="ECO:0000313" key="1">
    <source>
        <dbReference type="EMBL" id="PYE18512.1"/>
    </source>
</evidence>
<organism evidence="1 2">
    <name type="scientific">Williamsia limnetica</name>
    <dbReference type="NCBI Taxonomy" id="882452"/>
    <lineage>
        <taxon>Bacteria</taxon>
        <taxon>Bacillati</taxon>
        <taxon>Actinomycetota</taxon>
        <taxon>Actinomycetes</taxon>
        <taxon>Mycobacteriales</taxon>
        <taxon>Nocardiaceae</taxon>
        <taxon>Williamsia</taxon>
    </lineage>
</organism>
<keyword evidence="1" id="KW-0808">Transferase</keyword>
<dbReference type="AlphaFoldDB" id="A0A318RNW4"/>
<accession>A0A318RNW4</accession>
<sequence>MMGGVMHIDEAAVAPVNIRVPADRSQVPMIRAIAETLAVLADFSLDEVADIKLAVDEAAMSIIGGASPDAELTVAFTASDEKFHAIIQSWFPADSSLVQKGFGWHVLQTLTSLVAVHEGEAQQNGRLVAIELSK</sequence>
<dbReference type="InterPro" id="IPR036890">
    <property type="entry name" value="HATPase_C_sf"/>
</dbReference>
<evidence type="ECO:0000313" key="2">
    <source>
        <dbReference type="Proteomes" id="UP000247591"/>
    </source>
</evidence>
<protein>
    <submittedName>
        <fullName evidence="1">Serine/threonine-protein kinase RsbW</fullName>
    </submittedName>
</protein>
<keyword evidence="1" id="KW-0418">Kinase</keyword>
<keyword evidence="2" id="KW-1185">Reference proteome</keyword>
<reference evidence="1 2" key="1">
    <citation type="submission" date="2018-06" db="EMBL/GenBank/DDBJ databases">
        <title>Genomic Encyclopedia of Type Strains, Phase IV (KMG-IV): sequencing the most valuable type-strain genomes for metagenomic binning, comparative biology and taxonomic classification.</title>
        <authorList>
            <person name="Goeker M."/>
        </authorList>
    </citation>
    <scope>NUCLEOTIDE SEQUENCE [LARGE SCALE GENOMIC DNA]</scope>
    <source>
        <strain evidence="1 2">DSM 45521</strain>
    </source>
</reference>
<dbReference type="EMBL" id="QJSP01000004">
    <property type="protein sequence ID" value="PYE18512.1"/>
    <property type="molecule type" value="Genomic_DNA"/>
</dbReference>
<gene>
    <name evidence="1" type="ORF">DFR67_10491</name>
</gene>
<comment type="caution">
    <text evidence="1">The sequence shown here is derived from an EMBL/GenBank/DDBJ whole genome shotgun (WGS) entry which is preliminary data.</text>
</comment>
<proteinExistence type="predicted"/>
<name>A0A318RNW4_WILLI</name>